<protein>
    <submittedName>
        <fullName evidence="1">Uncharacterized protein</fullName>
    </submittedName>
</protein>
<organism evidence="1">
    <name type="scientific">Anguilla anguilla</name>
    <name type="common">European freshwater eel</name>
    <name type="synonym">Muraena anguilla</name>
    <dbReference type="NCBI Taxonomy" id="7936"/>
    <lineage>
        <taxon>Eukaryota</taxon>
        <taxon>Metazoa</taxon>
        <taxon>Chordata</taxon>
        <taxon>Craniata</taxon>
        <taxon>Vertebrata</taxon>
        <taxon>Euteleostomi</taxon>
        <taxon>Actinopterygii</taxon>
        <taxon>Neopterygii</taxon>
        <taxon>Teleostei</taxon>
        <taxon>Anguilliformes</taxon>
        <taxon>Anguillidae</taxon>
        <taxon>Anguilla</taxon>
    </lineage>
</organism>
<proteinExistence type="predicted"/>
<dbReference type="AlphaFoldDB" id="A0A0E9U812"/>
<accession>A0A0E9U812</accession>
<name>A0A0E9U812_ANGAN</name>
<dbReference type="EMBL" id="GBXM01046596">
    <property type="protein sequence ID" value="JAH61981.1"/>
    <property type="molecule type" value="Transcribed_RNA"/>
</dbReference>
<evidence type="ECO:0000313" key="1">
    <source>
        <dbReference type="EMBL" id="JAH61981.1"/>
    </source>
</evidence>
<sequence length="32" mass="4021">MFSSHITIIRLAVKNRPRFQFYLWRITRLSLR</sequence>
<reference evidence="1" key="2">
    <citation type="journal article" date="2015" name="Fish Shellfish Immunol.">
        <title>Early steps in the European eel (Anguilla anguilla)-Vibrio vulnificus interaction in the gills: Role of the RtxA13 toxin.</title>
        <authorList>
            <person name="Callol A."/>
            <person name="Pajuelo D."/>
            <person name="Ebbesson L."/>
            <person name="Teles M."/>
            <person name="MacKenzie S."/>
            <person name="Amaro C."/>
        </authorList>
    </citation>
    <scope>NUCLEOTIDE SEQUENCE</scope>
</reference>
<reference evidence="1" key="1">
    <citation type="submission" date="2014-11" db="EMBL/GenBank/DDBJ databases">
        <authorList>
            <person name="Amaro Gonzalez C."/>
        </authorList>
    </citation>
    <scope>NUCLEOTIDE SEQUENCE</scope>
</reference>